<dbReference type="AlphaFoldDB" id="A0A3Q3GML8"/>
<dbReference type="Gene3D" id="1.20.1250.10">
    <property type="match status" value="1"/>
</dbReference>
<accession>A0A3Q3GML8</accession>
<feature type="signal peptide" evidence="1">
    <location>
        <begin position="1"/>
        <end position="23"/>
    </location>
</feature>
<proteinExistence type="predicted"/>
<keyword evidence="1" id="KW-0732">Signal</keyword>
<protein>
    <submittedName>
        <fullName evidence="2">Uncharacterized protein</fullName>
    </submittedName>
</protein>
<dbReference type="Ensembl" id="ENSLBET00000036623.1">
    <property type="protein sequence ID" value="ENSLBEP00000035127.1"/>
    <property type="gene ID" value="ENSLBEG00000026382.1"/>
</dbReference>
<organism evidence="2 3">
    <name type="scientific">Labrus bergylta</name>
    <name type="common">ballan wrasse</name>
    <dbReference type="NCBI Taxonomy" id="56723"/>
    <lineage>
        <taxon>Eukaryota</taxon>
        <taxon>Metazoa</taxon>
        <taxon>Chordata</taxon>
        <taxon>Craniata</taxon>
        <taxon>Vertebrata</taxon>
        <taxon>Euteleostomi</taxon>
        <taxon>Actinopterygii</taxon>
        <taxon>Neopterygii</taxon>
        <taxon>Teleostei</taxon>
        <taxon>Neoteleostei</taxon>
        <taxon>Acanthomorphata</taxon>
        <taxon>Eupercaria</taxon>
        <taxon>Labriformes</taxon>
        <taxon>Labridae</taxon>
        <taxon>Labrus</taxon>
    </lineage>
</organism>
<evidence type="ECO:0000313" key="3">
    <source>
        <dbReference type="Proteomes" id="UP000261660"/>
    </source>
</evidence>
<dbReference type="STRING" id="56723.ENSLBEP00000035127"/>
<keyword evidence="3" id="KW-1185">Reference proteome</keyword>
<dbReference type="InParanoid" id="A0A3Q3GML8"/>
<evidence type="ECO:0000256" key="1">
    <source>
        <dbReference type="SAM" id="SignalP"/>
    </source>
</evidence>
<dbReference type="GeneTree" id="ENSGT00940000177298"/>
<sequence length="166" mass="18797">KVCRASAGGLFLVLCSVLTPNLCCDWVKRFGHLNGQSLDAIEHMGGPLTEEKGPVLFPNSLYKRIRKLVFIRDSLKLISDLYRHDNLTSVTWDVKKLVEFQAIIHRQVEELNTCVGPNILSDALSKEYCKANAKSYSLSSVRLRLAPGTQEVKTKRHNECHFEIKK</sequence>
<dbReference type="SUPFAM" id="SSF47266">
    <property type="entry name" value="4-helical cytokines"/>
    <property type="match status" value="1"/>
</dbReference>
<feature type="chain" id="PRO_5018761800" evidence="1">
    <location>
        <begin position="24"/>
        <end position="166"/>
    </location>
</feature>
<evidence type="ECO:0000313" key="2">
    <source>
        <dbReference type="Ensembl" id="ENSLBEP00000035127.1"/>
    </source>
</evidence>
<reference evidence="2" key="1">
    <citation type="submission" date="2025-08" db="UniProtKB">
        <authorList>
            <consortium name="Ensembl"/>
        </authorList>
    </citation>
    <scope>IDENTIFICATION</scope>
</reference>
<reference evidence="2" key="2">
    <citation type="submission" date="2025-09" db="UniProtKB">
        <authorList>
            <consortium name="Ensembl"/>
        </authorList>
    </citation>
    <scope>IDENTIFICATION</scope>
</reference>
<name>A0A3Q3GML8_9LABR</name>
<dbReference type="InterPro" id="IPR009079">
    <property type="entry name" value="4_helix_cytokine-like_core"/>
</dbReference>
<dbReference type="Proteomes" id="UP000261660">
    <property type="component" value="Unplaced"/>
</dbReference>